<dbReference type="EMBL" id="CP041185">
    <property type="protein sequence ID" value="QDG73360.1"/>
    <property type="molecule type" value="Genomic_DNA"/>
</dbReference>
<feature type="compositionally biased region" description="Polar residues" evidence="1">
    <location>
        <begin position="130"/>
        <end position="139"/>
    </location>
</feature>
<keyword evidence="2" id="KW-0732">Signal</keyword>
<dbReference type="InterPro" id="IPR010259">
    <property type="entry name" value="S8pro/Inhibitor_I9"/>
</dbReference>
<dbReference type="OrthoDB" id="8703008at2"/>
<dbReference type="Proteomes" id="UP000316665">
    <property type="component" value="Chromosome"/>
</dbReference>
<dbReference type="SUPFAM" id="SSF54897">
    <property type="entry name" value="Protease propeptides/inhibitors"/>
    <property type="match status" value="1"/>
</dbReference>
<feature type="region of interest" description="Disordered" evidence="1">
    <location>
        <begin position="116"/>
        <end position="139"/>
    </location>
</feature>
<evidence type="ECO:0000256" key="2">
    <source>
        <dbReference type="SAM" id="SignalP"/>
    </source>
</evidence>
<sequence>MSTFRLSIAILAGMASIHALPAAAQAAAARLSYLVQLRAPPLASQADGVHGLDTHSDAARRYTAQLEAQQRAVLALVPDAPVQYRYTVTFNGFAAMLTPAEVARLKASPDVARVSPGTVEHMQDGGGNGKVQTRPQDQR</sequence>
<gene>
    <name evidence="4" type="ORF">FJQ89_25185</name>
</gene>
<reference evidence="4 5" key="1">
    <citation type="submission" date="2019-06" db="EMBL/GenBank/DDBJ databases">
        <title>Complete genome sequence of Janthinobacterium sp. SNU WT3 isolated from diseased rainbow trout.</title>
        <authorList>
            <person name="Oh W.T."/>
            <person name="Park S.C."/>
        </authorList>
    </citation>
    <scope>NUCLEOTIDE SEQUENCE [LARGE SCALE GENOMIC DNA]</scope>
    <source>
        <strain evidence="4 5">SNU WT3</strain>
    </source>
</reference>
<dbReference type="Gene3D" id="3.30.70.80">
    <property type="entry name" value="Peptidase S8 propeptide/proteinase inhibitor I9"/>
    <property type="match status" value="1"/>
</dbReference>
<proteinExistence type="predicted"/>
<feature type="domain" description="Inhibitor I9" evidence="3">
    <location>
        <begin position="72"/>
        <end position="117"/>
    </location>
</feature>
<evidence type="ECO:0000259" key="3">
    <source>
        <dbReference type="Pfam" id="PF05922"/>
    </source>
</evidence>
<keyword evidence="5" id="KW-1185">Reference proteome</keyword>
<evidence type="ECO:0000313" key="4">
    <source>
        <dbReference type="EMBL" id="QDG73360.1"/>
    </source>
</evidence>
<dbReference type="InterPro" id="IPR037045">
    <property type="entry name" value="S8pro/Inhibitor_I9_sf"/>
</dbReference>
<dbReference type="RefSeq" id="WP_141172167.1">
    <property type="nucleotide sequence ID" value="NZ_CP041185.1"/>
</dbReference>
<dbReference type="KEGG" id="jas:FJQ89_25185"/>
<evidence type="ECO:0000256" key="1">
    <source>
        <dbReference type="SAM" id="MobiDB-lite"/>
    </source>
</evidence>
<name>A0A4Y6RLX2_9BURK</name>
<dbReference type="Pfam" id="PF05922">
    <property type="entry name" value="Inhibitor_I9"/>
    <property type="match status" value="1"/>
</dbReference>
<dbReference type="AlphaFoldDB" id="A0A4Y6RLX2"/>
<feature type="signal peptide" evidence="2">
    <location>
        <begin position="1"/>
        <end position="24"/>
    </location>
</feature>
<accession>A0A4Y6RLX2</accession>
<feature type="chain" id="PRO_5021446128" description="Inhibitor I9 domain-containing protein" evidence="2">
    <location>
        <begin position="25"/>
        <end position="139"/>
    </location>
</feature>
<organism evidence="4 5">
    <name type="scientific">Janthinobacterium tructae</name>
    <dbReference type="NCBI Taxonomy" id="2590869"/>
    <lineage>
        <taxon>Bacteria</taxon>
        <taxon>Pseudomonadati</taxon>
        <taxon>Pseudomonadota</taxon>
        <taxon>Betaproteobacteria</taxon>
        <taxon>Burkholderiales</taxon>
        <taxon>Oxalobacteraceae</taxon>
        <taxon>Janthinobacterium</taxon>
    </lineage>
</organism>
<protein>
    <recommendedName>
        <fullName evidence="3">Inhibitor I9 domain-containing protein</fullName>
    </recommendedName>
</protein>
<evidence type="ECO:0000313" key="5">
    <source>
        <dbReference type="Proteomes" id="UP000316665"/>
    </source>
</evidence>